<comment type="caution">
    <text evidence="2">The sequence shown here is derived from an EMBL/GenBank/DDBJ whole genome shotgun (WGS) entry which is preliminary data.</text>
</comment>
<sequence>MERDNTSTLHMCSPPPEEPPNWESEPDQTQWTTKAFSMEGRRSEAGGEEDCRCESKETSWSPSNLDTGHGHVFRNTSSFWSLFSEVDDYTDPGTASS</sequence>
<feature type="compositionally biased region" description="Basic and acidic residues" evidence="1">
    <location>
        <begin position="39"/>
        <end position="57"/>
    </location>
</feature>
<evidence type="ECO:0000256" key="1">
    <source>
        <dbReference type="SAM" id="MobiDB-lite"/>
    </source>
</evidence>
<keyword evidence="2" id="KW-0675">Receptor</keyword>
<feature type="compositionally biased region" description="Polar residues" evidence="1">
    <location>
        <begin position="1"/>
        <end position="10"/>
    </location>
</feature>
<feature type="region of interest" description="Disordered" evidence="1">
    <location>
        <begin position="1"/>
        <end position="68"/>
    </location>
</feature>
<organism evidence="2 3">
    <name type="scientific">Dissostichus eleginoides</name>
    <name type="common">Patagonian toothfish</name>
    <name type="synonym">Dissostichus amissus</name>
    <dbReference type="NCBI Taxonomy" id="100907"/>
    <lineage>
        <taxon>Eukaryota</taxon>
        <taxon>Metazoa</taxon>
        <taxon>Chordata</taxon>
        <taxon>Craniata</taxon>
        <taxon>Vertebrata</taxon>
        <taxon>Euteleostomi</taxon>
        <taxon>Actinopterygii</taxon>
        <taxon>Neopterygii</taxon>
        <taxon>Teleostei</taxon>
        <taxon>Neoteleostei</taxon>
        <taxon>Acanthomorphata</taxon>
        <taxon>Eupercaria</taxon>
        <taxon>Perciformes</taxon>
        <taxon>Notothenioidei</taxon>
        <taxon>Nototheniidae</taxon>
        <taxon>Dissostichus</taxon>
    </lineage>
</organism>
<accession>A0AAD9F121</accession>
<dbReference type="Proteomes" id="UP001228049">
    <property type="component" value="Unassembled WGS sequence"/>
</dbReference>
<name>A0AAD9F121_DISEL</name>
<proteinExistence type="predicted"/>
<dbReference type="AlphaFoldDB" id="A0AAD9F121"/>
<gene>
    <name evidence="2" type="ORF">KUDE01_024885</name>
</gene>
<keyword evidence="3" id="KW-1185">Reference proteome</keyword>
<dbReference type="EMBL" id="JASDAP010000024">
    <property type="protein sequence ID" value="KAK1881720.1"/>
    <property type="molecule type" value="Genomic_DNA"/>
</dbReference>
<evidence type="ECO:0000313" key="2">
    <source>
        <dbReference type="EMBL" id="KAK1881720.1"/>
    </source>
</evidence>
<reference evidence="2" key="1">
    <citation type="submission" date="2023-04" db="EMBL/GenBank/DDBJ databases">
        <title>Chromosome-level genome of Chaenocephalus aceratus.</title>
        <authorList>
            <person name="Park H."/>
        </authorList>
    </citation>
    <scope>NUCLEOTIDE SEQUENCE</scope>
    <source>
        <strain evidence="2">DE</strain>
        <tissue evidence="2">Muscle</tissue>
    </source>
</reference>
<evidence type="ECO:0000313" key="3">
    <source>
        <dbReference type="Proteomes" id="UP001228049"/>
    </source>
</evidence>
<protein>
    <submittedName>
        <fullName evidence="2">Signal recognition particle receptor FtsY</fullName>
    </submittedName>
</protein>